<dbReference type="EMBL" id="QPMT01000014">
    <property type="protein sequence ID" value="KAF4860169.1"/>
    <property type="molecule type" value="Genomic_DNA"/>
</dbReference>
<sequence>MGATIRTASRIWCLEEYNDFQSLQNPRGRFRPRKHEERLSSKQHVRLTRRKFQLIPVRETTIPSRFKCSEFSPSSEVIGGKYLYSPVPMDEIELRIPLEHLILPGAHSDNFWINTVPKKLKSELRRYPGESVPVIGWGIKVNEGLNWSHLLRLILVVIFLIGGCLGAYSAVKSDDSSAFGLGAFLTAVFAVYIPFQYYSWKEQIE</sequence>
<feature type="transmembrane region" description="Helical" evidence="1">
    <location>
        <begin position="177"/>
        <end position="195"/>
    </location>
</feature>
<feature type="transmembrane region" description="Helical" evidence="1">
    <location>
        <begin position="150"/>
        <end position="171"/>
    </location>
</feature>
<keyword evidence="1" id="KW-1133">Transmembrane helix</keyword>
<evidence type="ECO:0000313" key="2">
    <source>
        <dbReference type="EMBL" id="KAF4860169.1"/>
    </source>
</evidence>
<name>A0A9P5EVK2_COLSI</name>
<proteinExistence type="predicted"/>
<keyword evidence="3" id="KW-1185">Reference proteome</keyword>
<organism evidence="2 3">
    <name type="scientific">Colletotrichum siamense</name>
    <name type="common">Anthracnose fungus</name>
    <dbReference type="NCBI Taxonomy" id="690259"/>
    <lineage>
        <taxon>Eukaryota</taxon>
        <taxon>Fungi</taxon>
        <taxon>Dikarya</taxon>
        <taxon>Ascomycota</taxon>
        <taxon>Pezizomycotina</taxon>
        <taxon>Sordariomycetes</taxon>
        <taxon>Hypocreomycetidae</taxon>
        <taxon>Glomerellales</taxon>
        <taxon>Glomerellaceae</taxon>
        <taxon>Colletotrichum</taxon>
        <taxon>Colletotrichum gloeosporioides species complex</taxon>
    </lineage>
</organism>
<protein>
    <submittedName>
        <fullName evidence="2">Uncharacterized protein</fullName>
    </submittedName>
</protein>
<keyword evidence="1" id="KW-0472">Membrane</keyword>
<evidence type="ECO:0000313" key="3">
    <source>
        <dbReference type="Proteomes" id="UP000711996"/>
    </source>
</evidence>
<keyword evidence="1" id="KW-0812">Transmembrane</keyword>
<dbReference type="AlphaFoldDB" id="A0A9P5EVK2"/>
<evidence type="ECO:0000256" key="1">
    <source>
        <dbReference type="SAM" id="Phobius"/>
    </source>
</evidence>
<gene>
    <name evidence="2" type="ORF">CGCSCA2_v005663</name>
</gene>
<reference evidence="2" key="1">
    <citation type="submission" date="2019-06" db="EMBL/GenBank/DDBJ databases">
        <authorList>
            <person name="Gan P."/>
            <person name="Shirasu K."/>
        </authorList>
    </citation>
    <scope>NUCLEOTIDE SEQUENCE [LARGE SCALE GENOMIC DNA]</scope>
    <source>
        <strain evidence="2">CAD2</strain>
    </source>
</reference>
<comment type="caution">
    <text evidence="2">The sequence shown here is derived from an EMBL/GenBank/DDBJ whole genome shotgun (WGS) entry which is preliminary data.</text>
</comment>
<accession>A0A9P5EVK2</accession>
<dbReference type="Proteomes" id="UP000711996">
    <property type="component" value="Unassembled WGS sequence"/>
</dbReference>
<dbReference type="OrthoDB" id="409136at2759"/>